<feature type="transmembrane region" description="Helical" evidence="1">
    <location>
        <begin position="100"/>
        <end position="133"/>
    </location>
</feature>
<dbReference type="EMBL" id="JBHRSB010000005">
    <property type="protein sequence ID" value="MFC3001727.1"/>
    <property type="molecule type" value="Genomic_DNA"/>
</dbReference>
<proteinExistence type="predicted"/>
<evidence type="ECO:0000313" key="4">
    <source>
        <dbReference type="Proteomes" id="UP001595420"/>
    </source>
</evidence>
<keyword evidence="1" id="KW-1133">Transmembrane helix</keyword>
<feature type="signal peptide" evidence="2">
    <location>
        <begin position="1"/>
        <end position="18"/>
    </location>
</feature>
<accession>A0ABV7BVT4</accession>
<sequence length="195" mass="19218">MRRLLTLAALLAPMPALAHEGGAHVHGFMAGFVHPIGGLDHVLAMVAVGLWAGLLGGRALWALPAGFLALWALPAGFLAAMTLGFGLGAAGLGLPMVEAGILASVIILGALVAASARVSLALAVPLVALFGLLHGHAHGTELAGAGAFPYAAGFLIATALLHGLGVFGALAITNRVVVRLAGGAMAALMLAVAAI</sequence>
<dbReference type="PIRSF" id="PIRSF016919">
    <property type="entry name" value="HupE_UreJ"/>
    <property type="match status" value="1"/>
</dbReference>
<protein>
    <submittedName>
        <fullName evidence="3">HupE/UreJ family protein</fullName>
    </submittedName>
</protein>
<evidence type="ECO:0000256" key="2">
    <source>
        <dbReference type="SAM" id="SignalP"/>
    </source>
</evidence>
<feature type="transmembrane region" description="Helical" evidence="1">
    <location>
        <begin position="42"/>
        <end position="61"/>
    </location>
</feature>
<reference evidence="4" key="1">
    <citation type="journal article" date="2019" name="Int. J. Syst. Evol. Microbiol.">
        <title>The Global Catalogue of Microorganisms (GCM) 10K type strain sequencing project: providing services to taxonomists for standard genome sequencing and annotation.</title>
        <authorList>
            <consortium name="The Broad Institute Genomics Platform"/>
            <consortium name="The Broad Institute Genome Sequencing Center for Infectious Disease"/>
            <person name="Wu L."/>
            <person name="Ma J."/>
        </authorList>
    </citation>
    <scope>NUCLEOTIDE SEQUENCE [LARGE SCALE GENOMIC DNA]</scope>
    <source>
        <strain evidence="4">CGMCC 1.16855</strain>
    </source>
</reference>
<dbReference type="RefSeq" id="WP_216837811.1">
    <property type="nucleotide sequence ID" value="NZ_JAFNJS010000005.1"/>
</dbReference>
<feature type="chain" id="PRO_5046044707" evidence="2">
    <location>
        <begin position="19"/>
        <end position="195"/>
    </location>
</feature>
<organism evidence="3 4">
    <name type="scientific">Falsiroseomonas tokyonensis</name>
    <dbReference type="NCBI Taxonomy" id="430521"/>
    <lineage>
        <taxon>Bacteria</taxon>
        <taxon>Pseudomonadati</taxon>
        <taxon>Pseudomonadota</taxon>
        <taxon>Alphaproteobacteria</taxon>
        <taxon>Acetobacterales</taxon>
        <taxon>Roseomonadaceae</taxon>
        <taxon>Falsiroseomonas</taxon>
    </lineage>
</organism>
<keyword evidence="4" id="KW-1185">Reference proteome</keyword>
<dbReference type="Proteomes" id="UP001595420">
    <property type="component" value="Unassembled WGS sequence"/>
</dbReference>
<evidence type="ECO:0000256" key="1">
    <source>
        <dbReference type="SAM" id="Phobius"/>
    </source>
</evidence>
<gene>
    <name evidence="3" type="ORF">ACFOD3_17605</name>
</gene>
<keyword evidence="1" id="KW-0812">Transmembrane</keyword>
<feature type="transmembrane region" description="Helical" evidence="1">
    <location>
        <begin position="145"/>
        <end position="170"/>
    </location>
</feature>
<feature type="transmembrane region" description="Helical" evidence="1">
    <location>
        <begin position="68"/>
        <end position="94"/>
    </location>
</feature>
<dbReference type="Pfam" id="PF04955">
    <property type="entry name" value="HupE_UreJ"/>
    <property type="match status" value="1"/>
</dbReference>
<keyword evidence="2" id="KW-0732">Signal</keyword>
<name>A0ABV7BVT4_9PROT</name>
<comment type="caution">
    <text evidence="3">The sequence shown here is derived from an EMBL/GenBank/DDBJ whole genome shotgun (WGS) entry which is preliminary data.</text>
</comment>
<feature type="transmembrane region" description="Helical" evidence="1">
    <location>
        <begin position="176"/>
        <end position="194"/>
    </location>
</feature>
<dbReference type="InterPro" id="IPR007038">
    <property type="entry name" value="HupE_UreJ"/>
</dbReference>
<keyword evidence="1" id="KW-0472">Membrane</keyword>
<evidence type="ECO:0000313" key="3">
    <source>
        <dbReference type="EMBL" id="MFC3001727.1"/>
    </source>
</evidence>